<evidence type="ECO:0000313" key="3">
    <source>
        <dbReference type="Proteomes" id="UP000600171"/>
    </source>
</evidence>
<organism evidence="2 3">
    <name type="scientific">Rothia aerolata</name>
    <dbReference type="NCBI Taxonomy" id="1812262"/>
    <lineage>
        <taxon>Bacteria</taxon>
        <taxon>Bacillati</taxon>
        <taxon>Actinomycetota</taxon>
        <taxon>Actinomycetes</taxon>
        <taxon>Micrococcales</taxon>
        <taxon>Micrococcaceae</taxon>
        <taxon>Rothia</taxon>
    </lineage>
</organism>
<sequence length="246" mass="27419">MFGRKKKEKEEVASAPEQAETTETKEEKEAAAVQTPGEFDRSNGPWDIDEIDVDENYIDFGSMRIRMIDGLNMRLDVEQKSQQMVAVTLTKGNNSLQVQAFAAPKSTGIWDDIRAEIADSVRKQGGTVEIRDAGLGREMISKLPAKTKDGRKGFRVARFVGVDGPRWFLRGVYSGDAALRPADAAEMEEIFRSIVVVRGEDPRPPRDLLPMTVPASIREAQEANKQAEEKKTLDMPERGPEIAEVR</sequence>
<comment type="caution">
    <text evidence="2">The sequence shown here is derived from an EMBL/GenBank/DDBJ whole genome shotgun (WGS) entry which is preliminary data.</text>
</comment>
<keyword evidence="3" id="KW-1185">Reference proteome</keyword>
<evidence type="ECO:0008006" key="4">
    <source>
        <dbReference type="Google" id="ProtNLM"/>
    </source>
</evidence>
<feature type="region of interest" description="Disordered" evidence="1">
    <location>
        <begin position="221"/>
        <end position="246"/>
    </location>
</feature>
<dbReference type="InterPro" id="IPR022183">
    <property type="entry name" value="DUF3710"/>
</dbReference>
<accession>A0A917IL45</accession>
<evidence type="ECO:0000256" key="1">
    <source>
        <dbReference type="SAM" id="MobiDB-lite"/>
    </source>
</evidence>
<gene>
    <name evidence="2" type="ORF">GCM10007359_01230</name>
</gene>
<proteinExistence type="predicted"/>
<dbReference type="Proteomes" id="UP000600171">
    <property type="component" value="Unassembled WGS sequence"/>
</dbReference>
<name>A0A917IL45_9MICC</name>
<feature type="region of interest" description="Disordered" evidence="1">
    <location>
        <begin position="1"/>
        <end position="46"/>
    </location>
</feature>
<dbReference type="RefSeq" id="WP_188358415.1">
    <property type="nucleotide sequence ID" value="NZ_BMDC01000001.1"/>
</dbReference>
<dbReference type="Pfam" id="PF12502">
    <property type="entry name" value="DUF3710"/>
    <property type="match status" value="1"/>
</dbReference>
<evidence type="ECO:0000313" key="2">
    <source>
        <dbReference type="EMBL" id="GGH56775.1"/>
    </source>
</evidence>
<dbReference type="AlphaFoldDB" id="A0A917IL45"/>
<protein>
    <recommendedName>
        <fullName evidence="4">DUF3710 domain-containing protein</fullName>
    </recommendedName>
</protein>
<dbReference type="EMBL" id="BMDC01000001">
    <property type="protein sequence ID" value="GGH56775.1"/>
    <property type="molecule type" value="Genomic_DNA"/>
</dbReference>
<reference evidence="2 3" key="1">
    <citation type="journal article" date="2014" name="Int. J. Syst. Evol. Microbiol.">
        <title>Complete genome sequence of Corynebacterium casei LMG S-19264T (=DSM 44701T), isolated from a smear-ripened cheese.</title>
        <authorList>
            <consortium name="US DOE Joint Genome Institute (JGI-PGF)"/>
            <person name="Walter F."/>
            <person name="Albersmeier A."/>
            <person name="Kalinowski J."/>
            <person name="Ruckert C."/>
        </authorList>
    </citation>
    <scope>NUCLEOTIDE SEQUENCE [LARGE SCALE GENOMIC DNA]</scope>
    <source>
        <strain evidence="2 3">CCM 8669</strain>
    </source>
</reference>